<keyword evidence="4" id="KW-0238">DNA-binding</keyword>
<organism evidence="8 9">
    <name type="scientific">Planosporangium flavigriseum</name>
    <dbReference type="NCBI Taxonomy" id="373681"/>
    <lineage>
        <taxon>Bacteria</taxon>
        <taxon>Bacillati</taxon>
        <taxon>Actinomycetota</taxon>
        <taxon>Actinomycetes</taxon>
        <taxon>Micromonosporales</taxon>
        <taxon>Micromonosporaceae</taxon>
        <taxon>Planosporangium</taxon>
    </lineage>
</organism>
<evidence type="ECO:0000313" key="9">
    <source>
        <dbReference type="Proteomes" id="UP000653674"/>
    </source>
</evidence>
<reference evidence="8" key="1">
    <citation type="submission" date="2021-01" db="EMBL/GenBank/DDBJ databases">
        <title>Whole genome shotgun sequence of Planosporangium flavigriseum NBRC 105377.</title>
        <authorList>
            <person name="Komaki H."/>
            <person name="Tamura T."/>
        </authorList>
    </citation>
    <scope>NUCLEOTIDE SEQUENCE</scope>
    <source>
        <strain evidence="8">NBRC 105377</strain>
    </source>
</reference>
<accession>A0A8J3LZ76</accession>
<dbReference type="PANTHER" id="PTHR44591:SF3">
    <property type="entry name" value="RESPONSE REGULATORY DOMAIN-CONTAINING PROTEIN"/>
    <property type="match status" value="1"/>
</dbReference>
<dbReference type="InterPro" id="IPR001789">
    <property type="entry name" value="Sig_transdc_resp-reg_receiver"/>
</dbReference>
<keyword evidence="2" id="KW-0902">Two-component regulatory system</keyword>
<dbReference type="InterPro" id="IPR050595">
    <property type="entry name" value="Bact_response_regulator"/>
</dbReference>
<keyword evidence="5" id="KW-0804">Transcription</keyword>
<sequence length="127" mass="13636">MAQILIVDDEPAIRQLLTDVLELDGHEVRAAADGLAAVSAFEALRPDCVVLDLMMPGLDGYGVLRNIRGQDGDPVPVIMLTAAADAESASRAWADGADYYLAKPFGADEVLYLIRGLLRERIPTAEV</sequence>
<evidence type="ECO:0000256" key="6">
    <source>
        <dbReference type="PROSITE-ProRule" id="PRU00169"/>
    </source>
</evidence>
<dbReference type="Proteomes" id="UP000653674">
    <property type="component" value="Unassembled WGS sequence"/>
</dbReference>
<gene>
    <name evidence="8" type="ORF">Pfl04_48680</name>
</gene>
<evidence type="ECO:0000256" key="5">
    <source>
        <dbReference type="ARBA" id="ARBA00023163"/>
    </source>
</evidence>
<dbReference type="InterPro" id="IPR011006">
    <property type="entry name" value="CheY-like_superfamily"/>
</dbReference>
<comment type="caution">
    <text evidence="8">The sequence shown here is derived from an EMBL/GenBank/DDBJ whole genome shotgun (WGS) entry which is preliminary data.</text>
</comment>
<dbReference type="AlphaFoldDB" id="A0A8J3LZ76"/>
<keyword evidence="3" id="KW-0805">Transcription regulation</keyword>
<evidence type="ECO:0000256" key="3">
    <source>
        <dbReference type="ARBA" id="ARBA00023015"/>
    </source>
</evidence>
<dbReference type="CDD" id="cd17574">
    <property type="entry name" value="REC_OmpR"/>
    <property type="match status" value="1"/>
</dbReference>
<dbReference type="SMART" id="SM00448">
    <property type="entry name" value="REC"/>
    <property type="match status" value="1"/>
</dbReference>
<dbReference type="GO" id="GO:0000160">
    <property type="term" value="P:phosphorelay signal transduction system"/>
    <property type="evidence" value="ECO:0007669"/>
    <property type="project" value="UniProtKB-KW"/>
</dbReference>
<dbReference type="EMBL" id="BONU01000057">
    <property type="protein sequence ID" value="GIG76464.1"/>
    <property type="molecule type" value="Genomic_DNA"/>
</dbReference>
<evidence type="ECO:0000256" key="4">
    <source>
        <dbReference type="ARBA" id="ARBA00023125"/>
    </source>
</evidence>
<evidence type="ECO:0000256" key="2">
    <source>
        <dbReference type="ARBA" id="ARBA00023012"/>
    </source>
</evidence>
<keyword evidence="1 6" id="KW-0597">Phosphoprotein</keyword>
<name>A0A8J3LZ76_9ACTN</name>
<evidence type="ECO:0000259" key="7">
    <source>
        <dbReference type="PROSITE" id="PS50110"/>
    </source>
</evidence>
<feature type="domain" description="Response regulatory" evidence="7">
    <location>
        <begin position="3"/>
        <end position="118"/>
    </location>
</feature>
<keyword evidence="9" id="KW-1185">Reference proteome</keyword>
<dbReference type="GO" id="GO:0003677">
    <property type="term" value="F:DNA binding"/>
    <property type="evidence" value="ECO:0007669"/>
    <property type="project" value="UniProtKB-KW"/>
</dbReference>
<dbReference type="SUPFAM" id="SSF52172">
    <property type="entry name" value="CheY-like"/>
    <property type="match status" value="1"/>
</dbReference>
<dbReference type="Gene3D" id="3.40.50.2300">
    <property type="match status" value="1"/>
</dbReference>
<evidence type="ECO:0000256" key="1">
    <source>
        <dbReference type="ARBA" id="ARBA00022553"/>
    </source>
</evidence>
<dbReference type="FunFam" id="3.40.50.2300:FF:000001">
    <property type="entry name" value="DNA-binding response regulator PhoB"/>
    <property type="match status" value="1"/>
</dbReference>
<dbReference type="PROSITE" id="PS50110">
    <property type="entry name" value="RESPONSE_REGULATORY"/>
    <property type="match status" value="1"/>
</dbReference>
<feature type="modified residue" description="4-aspartylphosphate" evidence="6">
    <location>
        <position position="52"/>
    </location>
</feature>
<dbReference type="RefSeq" id="WP_168080093.1">
    <property type="nucleotide sequence ID" value="NZ_BAAAQJ010000010.1"/>
</dbReference>
<protein>
    <recommendedName>
        <fullName evidence="7">Response regulatory domain-containing protein</fullName>
    </recommendedName>
</protein>
<evidence type="ECO:0000313" key="8">
    <source>
        <dbReference type="EMBL" id="GIG76464.1"/>
    </source>
</evidence>
<proteinExistence type="predicted"/>
<dbReference type="Pfam" id="PF00072">
    <property type="entry name" value="Response_reg"/>
    <property type="match status" value="1"/>
</dbReference>
<dbReference type="PANTHER" id="PTHR44591">
    <property type="entry name" value="STRESS RESPONSE REGULATOR PROTEIN 1"/>
    <property type="match status" value="1"/>
</dbReference>